<organism evidence="1 2">
    <name type="scientific">Fibrella forsythiae</name>
    <dbReference type="NCBI Taxonomy" id="2817061"/>
    <lineage>
        <taxon>Bacteria</taxon>
        <taxon>Pseudomonadati</taxon>
        <taxon>Bacteroidota</taxon>
        <taxon>Cytophagia</taxon>
        <taxon>Cytophagales</taxon>
        <taxon>Spirosomataceae</taxon>
        <taxon>Fibrella</taxon>
    </lineage>
</organism>
<evidence type="ECO:0000313" key="1">
    <source>
        <dbReference type="EMBL" id="MBO0947365.1"/>
    </source>
</evidence>
<reference evidence="1 2" key="1">
    <citation type="submission" date="2021-03" db="EMBL/GenBank/DDBJ databases">
        <title>Fibrella sp. HMF5405 genome sequencing and assembly.</title>
        <authorList>
            <person name="Kang H."/>
            <person name="Kim H."/>
            <person name="Bae S."/>
            <person name="Joh K."/>
        </authorList>
    </citation>
    <scope>NUCLEOTIDE SEQUENCE [LARGE SCALE GENOMIC DNA]</scope>
    <source>
        <strain evidence="1 2">HMF5405</strain>
    </source>
</reference>
<name>A0ABS3JBJ6_9BACT</name>
<comment type="caution">
    <text evidence="1">The sequence shown here is derived from an EMBL/GenBank/DDBJ whole genome shotgun (WGS) entry which is preliminary data.</text>
</comment>
<proteinExistence type="predicted"/>
<dbReference type="RefSeq" id="WP_207327280.1">
    <property type="nucleotide sequence ID" value="NZ_JAFMYW010000001.1"/>
</dbReference>
<dbReference type="Proteomes" id="UP000664628">
    <property type="component" value="Unassembled WGS sequence"/>
</dbReference>
<gene>
    <name evidence="1" type="ORF">J2I46_02140</name>
</gene>
<protein>
    <submittedName>
        <fullName evidence="1">Uncharacterized protein</fullName>
    </submittedName>
</protein>
<evidence type="ECO:0000313" key="2">
    <source>
        <dbReference type="Proteomes" id="UP000664628"/>
    </source>
</evidence>
<accession>A0ABS3JBJ6</accession>
<sequence>MRYIKDIEHTQLKISLFSWNSKYIVKIEAGPYEQTYKVAEFDVTGPEEVERMISDAFVASVLARFQQMDADWTAAMESYL</sequence>
<keyword evidence="2" id="KW-1185">Reference proteome</keyword>
<dbReference type="EMBL" id="JAFMYW010000001">
    <property type="protein sequence ID" value="MBO0947365.1"/>
    <property type="molecule type" value="Genomic_DNA"/>
</dbReference>